<evidence type="ECO:0000313" key="4">
    <source>
        <dbReference type="EMBL" id="KAK7507182.1"/>
    </source>
</evidence>
<dbReference type="PANTHER" id="PTHR48169">
    <property type="entry name" value="DED DOMAIN-CONTAINING PROTEIN"/>
    <property type="match status" value="1"/>
</dbReference>
<evidence type="ECO:0000256" key="1">
    <source>
        <dbReference type="ARBA" id="ARBA00022703"/>
    </source>
</evidence>
<keyword evidence="1" id="KW-0053">Apoptosis</keyword>
<dbReference type="Pfam" id="PF00531">
    <property type="entry name" value="Death"/>
    <property type="match status" value="1"/>
</dbReference>
<evidence type="ECO:0000259" key="2">
    <source>
        <dbReference type="PROSITE" id="PS50017"/>
    </source>
</evidence>
<evidence type="ECO:0000259" key="3">
    <source>
        <dbReference type="PROSITE" id="PS50168"/>
    </source>
</evidence>
<gene>
    <name evidence="4" type="ORF">BaRGS_00001117</name>
</gene>
<dbReference type="GO" id="GO:0042981">
    <property type="term" value="P:regulation of apoptotic process"/>
    <property type="evidence" value="ECO:0007669"/>
    <property type="project" value="UniProtKB-ARBA"/>
</dbReference>
<feature type="domain" description="Death" evidence="2">
    <location>
        <begin position="123"/>
        <end position="196"/>
    </location>
</feature>
<dbReference type="Gene3D" id="1.10.533.10">
    <property type="entry name" value="Death Domain, Fas"/>
    <property type="match status" value="2"/>
</dbReference>
<dbReference type="PROSITE" id="PS50017">
    <property type="entry name" value="DEATH_DOMAIN"/>
    <property type="match status" value="1"/>
</dbReference>
<dbReference type="InterPro" id="IPR000488">
    <property type="entry name" value="Death_dom"/>
</dbReference>
<dbReference type="SMART" id="SM00031">
    <property type="entry name" value="DED"/>
    <property type="match status" value="1"/>
</dbReference>
<comment type="caution">
    <text evidence="4">The sequence shown here is derived from an EMBL/GenBank/DDBJ whole genome shotgun (WGS) entry which is preliminary data.</text>
</comment>
<proteinExistence type="predicted"/>
<name>A0ABD0M6A0_9CAEN</name>
<reference evidence="4 5" key="1">
    <citation type="journal article" date="2023" name="Sci. Data">
        <title>Genome assembly of the Korean intertidal mud-creeper Batillaria attramentaria.</title>
        <authorList>
            <person name="Patra A.K."/>
            <person name="Ho P.T."/>
            <person name="Jun S."/>
            <person name="Lee S.J."/>
            <person name="Kim Y."/>
            <person name="Won Y.J."/>
        </authorList>
    </citation>
    <scope>NUCLEOTIDE SEQUENCE [LARGE SCALE GENOMIC DNA]</scope>
    <source>
        <strain evidence="4">Wonlab-2016</strain>
    </source>
</reference>
<feature type="domain" description="DED" evidence="3">
    <location>
        <begin position="10"/>
        <end position="90"/>
    </location>
</feature>
<keyword evidence="5" id="KW-1185">Reference proteome</keyword>
<dbReference type="AlphaFoldDB" id="A0ABD0M6A0"/>
<dbReference type="PROSITE" id="PS50168">
    <property type="entry name" value="DED"/>
    <property type="match status" value="1"/>
</dbReference>
<dbReference type="SUPFAM" id="SSF47986">
    <property type="entry name" value="DEATH domain"/>
    <property type="match status" value="2"/>
</dbReference>
<dbReference type="Proteomes" id="UP001519460">
    <property type="component" value="Unassembled WGS sequence"/>
</dbReference>
<dbReference type="CDD" id="cd08336">
    <property type="entry name" value="DED_FADD"/>
    <property type="match status" value="1"/>
</dbReference>
<evidence type="ECO:0000313" key="5">
    <source>
        <dbReference type="Proteomes" id="UP001519460"/>
    </source>
</evidence>
<dbReference type="InterPro" id="IPR001875">
    <property type="entry name" value="DED_dom"/>
</dbReference>
<evidence type="ECO:0008006" key="6">
    <source>
        <dbReference type="Google" id="ProtNLM"/>
    </source>
</evidence>
<accession>A0ABD0M6A0</accession>
<dbReference type="Pfam" id="PF01335">
    <property type="entry name" value="DED"/>
    <property type="match status" value="1"/>
</dbReference>
<dbReference type="InterPro" id="IPR011029">
    <property type="entry name" value="DEATH-like_dom_sf"/>
</dbReference>
<dbReference type="GO" id="GO:0006915">
    <property type="term" value="P:apoptotic process"/>
    <property type="evidence" value="ECO:0007669"/>
    <property type="project" value="UniProtKB-KW"/>
</dbReference>
<sequence length="198" mass="23016">MAGMDPAALGYRQMLVKLDQMIRPDELARMKMFCKDFIGTKNRDKIQSGTDLFEKLEERNYLSRSNLTFLKRILAECTDGRQDVQKIVADFETHGYRNVTNGNLGRQGQQQEDLSAEIRFLVNNLGRDWKFFMRSLGVTDAVLEMCVDSHPRNVREQIQMAFKEWQDDGKADKNSMLRALKEVHRNDLHQKLNNMVAN</sequence>
<dbReference type="EMBL" id="JACVVK020000004">
    <property type="protein sequence ID" value="KAK7507182.1"/>
    <property type="molecule type" value="Genomic_DNA"/>
</dbReference>
<protein>
    <recommendedName>
        <fullName evidence="6">FADD</fullName>
    </recommendedName>
</protein>
<dbReference type="PANTHER" id="PTHR48169:SF7">
    <property type="entry name" value="CASPASE 10"/>
    <property type="match status" value="1"/>
</dbReference>
<dbReference type="SMART" id="SM00005">
    <property type="entry name" value="DEATH"/>
    <property type="match status" value="1"/>
</dbReference>
<organism evidence="4 5">
    <name type="scientific">Batillaria attramentaria</name>
    <dbReference type="NCBI Taxonomy" id="370345"/>
    <lineage>
        <taxon>Eukaryota</taxon>
        <taxon>Metazoa</taxon>
        <taxon>Spiralia</taxon>
        <taxon>Lophotrochozoa</taxon>
        <taxon>Mollusca</taxon>
        <taxon>Gastropoda</taxon>
        <taxon>Caenogastropoda</taxon>
        <taxon>Sorbeoconcha</taxon>
        <taxon>Cerithioidea</taxon>
        <taxon>Batillariidae</taxon>
        <taxon>Batillaria</taxon>
    </lineage>
</organism>